<dbReference type="InterPro" id="IPR051648">
    <property type="entry name" value="CWI-Assembly_Regulator"/>
</dbReference>
<comment type="caution">
    <text evidence="7">The sequence shown here is derived from an EMBL/GenBank/DDBJ whole genome shotgun (WGS) entry which is preliminary data.</text>
</comment>
<proteinExistence type="predicted"/>
<feature type="domain" description="DUF7151" evidence="6">
    <location>
        <begin position="34"/>
        <end position="73"/>
    </location>
</feature>
<dbReference type="InterPro" id="IPR032675">
    <property type="entry name" value="LRR_dom_sf"/>
</dbReference>
<evidence type="ECO:0000259" key="6">
    <source>
        <dbReference type="Pfam" id="PF23657"/>
    </source>
</evidence>
<dbReference type="Gene3D" id="3.80.20.20">
    <property type="entry name" value="Receptor L-domain"/>
    <property type="match status" value="2"/>
</dbReference>
<dbReference type="GO" id="GO:0030313">
    <property type="term" value="C:cell envelope"/>
    <property type="evidence" value="ECO:0007669"/>
    <property type="project" value="UniProtKB-SubCell"/>
</dbReference>
<evidence type="ECO:0000256" key="1">
    <source>
        <dbReference type="ARBA" id="ARBA00004191"/>
    </source>
</evidence>
<dbReference type="OrthoDB" id="8832761at2"/>
<reference evidence="8 9" key="1">
    <citation type="submission" date="2016-10" db="EMBL/GenBank/DDBJ databases">
        <authorList>
            <person name="Varghese N."/>
            <person name="Submissions S."/>
        </authorList>
    </citation>
    <scope>NUCLEOTIDE SEQUENCE [LARGE SCALE GENOMIC DNA]</scope>
    <source>
        <strain evidence="8 9">DSM 16525</strain>
    </source>
</reference>
<evidence type="ECO:0000256" key="4">
    <source>
        <dbReference type="ARBA" id="ARBA00022729"/>
    </source>
</evidence>
<protein>
    <recommendedName>
        <fullName evidence="6">DUF7151 domain-containing protein</fullName>
    </recommendedName>
</protein>
<evidence type="ECO:0000256" key="2">
    <source>
        <dbReference type="ARBA" id="ARBA00022512"/>
    </source>
</evidence>
<evidence type="ECO:0000313" key="7">
    <source>
        <dbReference type="EMBL" id="GEN06937.1"/>
    </source>
</evidence>
<keyword evidence="5" id="KW-0325">Glycoprotein</keyword>
<evidence type="ECO:0000313" key="8">
    <source>
        <dbReference type="EMBL" id="SEU02654.1"/>
    </source>
</evidence>
<dbReference type="EMBL" id="BJXR01000019">
    <property type="protein sequence ID" value="GEN06937.1"/>
    <property type="molecule type" value="Genomic_DNA"/>
</dbReference>
<keyword evidence="9" id="KW-1185">Reference proteome</keyword>
<dbReference type="STRING" id="1334629.MFUL124B02_38600"/>
<dbReference type="Pfam" id="PF23657">
    <property type="entry name" value="DUF7151"/>
    <property type="match status" value="3"/>
</dbReference>
<evidence type="ECO:0000256" key="5">
    <source>
        <dbReference type="ARBA" id="ARBA00023180"/>
    </source>
</evidence>
<dbReference type="PANTHER" id="PTHR31018:SF3">
    <property type="entry name" value="RECEPTOR PROTEIN-TYROSINE KINASE"/>
    <property type="match status" value="1"/>
</dbReference>
<dbReference type="EMBL" id="FOIB01000004">
    <property type="protein sequence ID" value="SEU02654.1"/>
    <property type="molecule type" value="Genomic_DNA"/>
</dbReference>
<keyword evidence="2" id="KW-0134">Cell wall</keyword>
<dbReference type="Gene3D" id="3.80.10.10">
    <property type="entry name" value="Ribonuclease Inhibitor"/>
    <property type="match status" value="1"/>
</dbReference>
<dbReference type="PROSITE" id="PS00018">
    <property type="entry name" value="EF_HAND_1"/>
    <property type="match status" value="1"/>
</dbReference>
<feature type="domain" description="DUF7151" evidence="6">
    <location>
        <begin position="83"/>
        <end position="124"/>
    </location>
</feature>
<evidence type="ECO:0000256" key="3">
    <source>
        <dbReference type="ARBA" id="ARBA00022525"/>
    </source>
</evidence>
<dbReference type="PANTHER" id="PTHR31018">
    <property type="entry name" value="SPORULATION-SPECIFIC PROTEIN-RELATED"/>
    <property type="match status" value="1"/>
</dbReference>
<feature type="domain" description="DUF7151" evidence="6">
    <location>
        <begin position="194"/>
        <end position="226"/>
    </location>
</feature>
<dbReference type="PROSITE" id="PS51257">
    <property type="entry name" value="PROKAR_LIPOPROTEIN"/>
    <property type="match status" value="1"/>
</dbReference>
<dbReference type="InterPro" id="IPR055575">
    <property type="entry name" value="DUF7151"/>
</dbReference>
<dbReference type="Proteomes" id="UP000321514">
    <property type="component" value="Unassembled WGS sequence"/>
</dbReference>
<dbReference type="Proteomes" id="UP000183760">
    <property type="component" value="Unassembled WGS sequence"/>
</dbReference>
<accession>A0A511SZC0</accession>
<dbReference type="RefSeq" id="WP_074953789.1">
    <property type="nucleotide sequence ID" value="NZ_BJXR01000019.1"/>
</dbReference>
<dbReference type="InterPro" id="IPR036941">
    <property type="entry name" value="Rcpt_L-dom_sf"/>
</dbReference>
<reference evidence="7 10" key="2">
    <citation type="submission" date="2019-07" db="EMBL/GenBank/DDBJ databases">
        <title>Whole genome shotgun sequence of Myxococcus fulvus NBRC 100333.</title>
        <authorList>
            <person name="Hosoyama A."/>
            <person name="Uohara A."/>
            <person name="Ohji S."/>
            <person name="Ichikawa N."/>
        </authorList>
    </citation>
    <scope>NUCLEOTIDE SEQUENCE [LARGE SCALE GENOMIC DNA]</scope>
    <source>
        <strain evidence="7 10">NBRC 100333</strain>
    </source>
</reference>
<comment type="subcellular location">
    <subcellularLocation>
        <location evidence="1">Secreted</location>
        <location evidence="1">Cell wall</location>
    </subcellularLocation>
</comment>
<keyword evidence="4" id="KW-0732">Signal</keyword>
<organism evidence="7 10">
    <name type="scientific">Myxococcus fulvus</name>
    <dbReference type="NCBI Taxonomy" id="33"/>
    <lineage>
        <taxon>Bacteria</taxon>
        <taxon>Pseudomonadati</taxon>
        <taxon>Myxococcota</taxon>
        <taxon>Myxococcia</taxon>
        <taxon>Myxococcales</taxon>
        <taxon>Cystobacterineae</taxon>
        <taxon>Myxococcaceae</taxon>
        <taxon>Myxococcus</taxon>
    </lineage>
</organism>
<keyword evidence="3" id="KW-0964">Secreted</keyword>
<dbReference type="SUPFAM" id="SSF52058">
    <property type="entry name" value="L domain-like"/>
    <property type="match status" value="2"/>
</dbReference>
<dbReference type="InterPro" id="IPR018247">
    <property type="entry name" value="EF_Hand_1_Ca_BS"/>
</dbReference>
<evidence type="ECO:0000313" key="9">
    <source>
        <dbReference type="Proteomes" id="UP000183760"/>
    </source>
</evidence>
<dbReference type="AlphaFoldDB" id="A0A511SZC0"/>
<gene>
    <name evidence="7" type="ORF">MFU01_19740</name>
    <name evidence="8" type="ORF">SAMN05443572_104439</name>
</gene>
<sequence length="630" mass="67599">MRWTWLALLPLTAGCDSLSIRDLMDHPTAVSRNVVELPGERCELGGRDVLVGTDDNRNGVLDDEEVTGSTLVCAISEAQMRVEQQPVPPGEKCPGGGWVTRAGYDFDEDGVLDMEEVAREVYSCRDIAEAQLLTRTRAATPSSRVCLEPTVLTVVEAGHDENGDEVLGDDEVRTRMDICVEASRLLVTRAWEPTCAAGGTRVSAGMDLDADGVLDDEEVLASNPICEDLNTFDGTFVIRGPVDLAVLKGISRIRGSLEVRTGTTPVSELRLTALEVVDGTLYVQDNASLTRLELPGLRFIGQGLSVLNNAALETVTVGGATGQSSWVGTNLEVAHNPRLQSLDGLQSVVPRGGVLIEDNARLAHTSEGLGLRAIQTLTGSLRIKDNPALALLPLPNLTSVAQSVLIENNARLTTLEGTRLEHIGKNLEVTNNPALRTLTGLAALHTIGVTLEVRLNAALVDSNGLGSLAQVESIFFSRNDALAWWGNMPRLQSLRGTLSLEAHARLVEVRGMESLRMLSWLSLYNNPALTTLTGLAGVERLTGLASEQNGALTSLADLKGLRTLESLMLLDNPLLTELGLPAVQQVSRYFSIQRNPQLPTCRVRAFGERVYTGPGNVYLVAGNDDAATCP</sequence>
<name>A0A511SZC0_MYXFU</name>
<evidence type="ECO:0000313" key="10">
    <source>
        <dbReference type="Proteomes" id="UP000321514"/>
    </source>
</evidence>